<organism evidence="7 8">
    <name type="scientific">Blautia producta</name>
    <dbReference type="NCBI Taxonomy" id="33035"/>
    <lineage>
        <taxon>Bacteria</taxon>
        <taxon>Bacillati</taxon>
        <taxon>Bacillota</taxon>
        <taxon>Clostridia</taxon>
        <taxon>Lachnospirales</taxon>
        <taxon>Lachnospiraceae</taxon>
        <taxon>Blautia</taxon>
    </lineage>
</organism>
<dbReference type="InterPro" id="IPR013249">
    <property type="entry name" value="RNA_pol_sigma70_r4_t2"/>
</dbReference>
<dbReference type="RefSeq" id="WP_130181498.1">
    <property type="nucleotide sequence ID" value="NZ_CP035945.1"/>
</dbReference>
<dbReference type="SUPFAM" id="SSF88946">
    <property type="entry name" value="Sigma2 domain of RNA polymerase sigma factors"/>
    <property type="match status" value="1"/>
</dbReference>
<dbReference type="CDD" id="cd06171">
    <property type="entry name" value="Sigma70_r4"/>
    <property type="match status" value="1"/>
</dbReference>
<feature type="domain" description="RNA polymerase sigma-70 region 2" evidence="5">
    <location>
        <begin position="10"/>
        <end position="73"/>
    </location>
</feature>
<dbReference type="KEGG" id="bpro:PMF13cell1_03443"/>
<keyword evidence="2" id="KW-0805">Transcription regulation</keyword>
<dbReference type="Gene3D" id="1.10.10.10">
    <property type="entry name" value="Winged helix-like DNA-binding domain superfamily/Winged helix DNA-binding domain"/>
    <property type="match status" value="1"/>
</dbReference>
<name>A0A4P6M2I7_9FIRM</name>
<dbReference type="GO" id="GO:0006352">
    <property type="term" value="P:DNA-templated transcription initiation"/>
    <property type="evidence" value="ECO:0007669"/>
    <property type="project" value="InterPro"/>
</dbReference>
<dbReference type="InterPro" id="IPR036388">
    <property type="entry name" value="WH-like_DNA-bd_sf"/>
</dbReference>
<dbReference type="InterPro" id="IPR039425">
    <property type="entry name" value="RNA_pol_sigma-70-like"/>
</dbReference>
<protein>
    <submittedName>
        <fullName evidence="7">ECF RNA polymerase sigma factor SigE</fullName>
    </submittedName>
</protein>
<evidence type="ECO:0000259" key="6">
    <source>
        <dbReference type="Pfam" id="PF08281"/>
    </source>
</evidence>
<dbReference type="InterPro" id="IPR014284">
    <property type="entry name" value="RNA_pol_sigma-70_dom"/>
</dbReference>
<dbReference type="InterPro" id="IPR013325">
    <property type="entry name" value="RNA_pol_sigma_r2"/>
</dbReference>
<evidence type="ECO:0000256" key="2">
    <source>
        <dbReference type="ARBA" id="ARBA00023015"/>
    </source>
</evidence>
<dbReference type="PANTHER" id="PTHR43133:SF60">
    <property type="entry name" value="RNA POLYMERASE SIGMA FACTOR SIGV"/>
    <property type="match status" value="1"/>
</dbReference>
<evidence type="ECO:0000313" key="8">
    <source>
        <dbReference type="Proteomes" id="UP000289794"/>
    </source>
</evidence>
<comment type="similarity">
    <text evidence="1">Belongs to the sigma-70 factor family. ECF subfamily.</text>
</comment>
<dbReference type="AlphaFoldDB" id="A0A4P6M2I7"/>
<gene>
    <name evidence="7" type="primary">sigE_1</name>
    <name evidence="7" type="ORF">PMF13cell1_03443</name>
</gene>
<dbReference type="Pfam" id="PF08281">
    <property type="entry name" value="Sigma70_r4_2"/>
    <property type="match status" value="1"/>
</dbReference>
<keyword evidence="4" id="KW-0804">Transcription</keyword>
<evidence type="ECO:0000259" key="5">
    <source>
        <dbReference type="Pfam" id="PF04542"/>
    </source>
</evidence>
<evidence type="ECO:0000313" key="7">
    <source>
        <dbReference type="EMBL" id="QBE97880.1"/>
    </source>
</evidence>
<dbReference type="SUPFAM" id="SSF88659">
    <property type="entry name" value="Sigma3 and sigma4 domains of RNA polymerase sigma factors"/>
    <property type="match status" value="1"/>
</dbReference>
<dbReference type="Pfam" id="PF04542">
    <property type="entry name" value="Sigma70_r2"/>
    <property type="match status" value="1"/>
</dbReference>
<evidence type="ECO:0000256" key="4">
    <source>
        <dbReference type="ARBA" id="ARBA00023163"/>
    </source>
</evidence>
<dbReference type="PANTHER" id="PTHR43133">
    <property type="entry name" value="RNA POLYMERASE ECF-TYPE SIGMA FACTO"/>
    <property type="match status" value="1"/>
</dbReference>
<reference evidence="7 8" key="1">
    <citation type="submission" date="2019-01" db="EMBL/GenBank/DDBJ databases">
        <title>PMF-metabolizing Aryl O-demethylase.</title>
        <authorList>
            <person name="Kim M."/>
        </authorList>
    </citation>
    <scope>NUCLEOTIDE SEQUENCE [LARGE SCALE GENOMIC DNA]</scope>
    <source>
        <strain evidence="7 8">PMF1</strain>
    </source>
</reference>
<sequence length="158" mass="18979">MMTKWDINLIVEEYADTITRICYSYGKNYDDTQDIMQNVFLKLMRADPEFDTKEYEKAWIIRVTINECKDFLKSIFHRHTSLEEVQEIPIEEKEDLSYIREAVRKLPDKYKSVIYLFYYEGYTAVEIAGILHKKENTIYTWMNRGRQMLKEMVGGDVE</sequence>
<evidence type="ECO:0000256" key="3">
    <source>
        <dbReference type="ARBA" id="ARBA00023082"/>
    </source>
</evidence>
<dbReference type="InterPro" id="IPR013324">
    <property type="entry name" value="RNA_pol_sigma_r3/r4-like"/>
</dbReference>
<accession>A0A4P6M2I7</accession>
<dbReference type="InterPro" id="IPR007627">
    <property type="entry name" value="RNA_pol_sigma70_r2"/>
</dbReference>
<dbReference type="Gene3D" id="1.10.1740.10">
    <property type="match status" value="1"/>
</dbReference>
<keyword evidence="3" id="KW-0731">Sigma factor</keyword>
<proteinExistence type="inferred from homology"/>
<dbReference type="Proteomes" id="UP000289794">
    <property type="component" value="Chromosome"/>
</dbReference>
<feature type="domain" description="RNA polymerase sigma factor 70 region 4 type 2" evidence="6">
    <location>
        <begin position="98"/>
        <end position="149"/>
    </location>
</feature>
<dbReference type="NCBIfam" id="TIGR02937">
    <property type="entry name" value="sigma70-ECF"/>
    <property type="match status" value="1"/>
</dbReference>
<dbReference type="GO" id="GO:0003677">
    <property type="term" value="F:DNA binding"/>
    <property type="evidence" value="ECO:0007669"/>
    <property type="project" value="InterPro"/>
</dbReference>
<evidence type="ECO:0000256" key="1">
    <source>
        <dbReference type="ARBA" id="ARBA00010641"/>
    </source>
</evidence>
<dbReference type="EMBL" id="CP035945">
    <property type="protein sequence ID" value="QBE97880.1"/>
    <property type="molecule type" value="Genomic_DNA"/>
</dbReference>
<dbReference type="GO" id="GO:0016987">
    <property type="term" value="F:sigma factor activity"/>
    <property type="evidence" value="ECO:0007669"/>
    <property type="project" value="UniProtKB-KW"/>
</dbReference>